<feature type="domain" description="Glycosyltransferase subfamily 4-like N-terminal" evidence="3">
    <location>
        <begin position="67"/>
        <end position="178"/>
    </location>
</feature>
<dbReference type="Pfam" id="PF00534">
    <property type="entry name" value="Glycos_transf_1"/>
    <property type="match status" value="1"/>
</dbReference>
<dbReference type="SUPFAM" id="SSF53756">
    <property type="entry name" value="UDP-Glycosyltransferase/glycogen phosphorylase"/>
    <property type="match status" value="1"/>
</dbReference>
<dbReference type="GO" id="GO:0016757">
    <property type="term" value="F:glycosyltransferase activity"/>
    <property type="evidence" value="ECO:0007669"/>
    <property type="project" value="InterPro"/>
</dbReference>
<dbReference type="KEGG" id="pth:PTH_0387"/>
<dbReference type="HOGENOM" id="CLU_009583_14_0_9"/>
<organism evidence="4 5">
    <name type="scientific">Pelotomaculum thermopropionicum (strain DSM 13744 / JCM 10971 / SI)</name>
    <dbReference type="NCBI Taxonomy" id="370438"/>
    <lineage>
        <taxon>Bacteria</taxon>
        <taxon>Bacillati</taxon>
        <taxon>Bacillota</taxon>
        <taxon>Clostridia</taxon>
        <taxon>Eubacteriales</taxon>
        <taxon>Desulfotomaculaceae</taxon>
        <taxon>Pelotomaculum</taxon>
    </lineage>
</organism>
<keyword evidence="5" id="KW-1185">Reference proteome</keyword>
<evidence type="ECO:0000313" key="5">
    <source>
        <dbReference type="Proteomes" id="UP000006556"/>
    </source>
</evidence>
<gene>
    <name evidence="4" type="primary">RfaG</name>
    <name evidence="4" type="ordered locus">PTH_0387</name>
</gene>
<feature type="transmembrane region" description="Helical" evidence="1">
    <location>
        <begin position="59"/>
        <end position="76"/>
    </location>
</feature>
<name>A5D5B4_PELTS</name>
<evidence type="ECO:0000259" key="3">
    <source>
        <dbReference type="Pfam" id="PF13439"/>
    </source>
</evidence>
<reference evidence="5" key="1">
    <citation type="journal article" date="2008" name="Genome Res.">
        <title>The genome of Pelotomaculum thermopropionicum reveals niche-associated evolution in anaerobic microbiota.</title>
        <authorList>
            <person name="Kosaka T."/>
            <person name="Kato S."/>
            <person name="Shimoyama T."/>
            <person name="Ishii S."/>
            <person name="Abe T."/>
            <person name="Watanabe K."/>
        </authorList>
    </citation>
    <scope>NUCLEOTIDE SEQUENCE [LARGE SCALE GENOMIC DNA]</scope>
    <source>
        <strain evidence="5">DSM 13744 / JCM 10971 / SI</strain>
    </source>
</reference>
<keyword evidence="4" id="KW-0808">Transferase</keyword>
<accession>A5D5B4</accession>
<dbReference type="CDD" id="cd03801">
    <property type="entry name" value="GT4_PimA-like"/>
    <property type="match status" value="1"/>
</dbReference>
<dbReference type="Gene3D" id="3.40.50.2000">
    <property type="entry name" value="Glycogen Phosphorylase B"/>
    <property type="match status" value="2"/>
</dbReference>
<dbReference type="PANTHER" id="PTHR12526:SF634">
    <property type="entry name" value="BLL3361 PROTEIN"/>
    <property type="match status" value="1"/>
</dbReference>
<keyword evidence="1" id="KW-1133">Transmembrane helix</keyword>
<sequence>MKKQLIRVTKVKVLMIGPKPPPYGGVATFLKSFIKQSSIQEGYEVNIYQTGKRNATTPFIIQLILEIILILKFIFFRRYHRYDIYHIHTASYYSFLRNIPYVYVAKNFSNGKVILHIHGAEFDKFYGKACGWIKYLITKTLNISDSIIVTSKSWINKIESICGVRKDIYSIPNGFDPNKFQSISQQETRLKLGLPRDKKILINIGHLEEYKGQKYLIEAIADVVKWRSDFQVYIIGSGSLQEKLYKLISDLKLENFIIFAGGNKPHDEIPYWLNSCDLFILPSIAEGNPTVMFECLGCGKPFVGTKVGGVPDIVISEEYGLLCEPANSKDLAEKILYGLTKEWDSKKIIKYAEQFTWENIARKVVEVYENTLKT</sequence>
<keyword evidence="1" id="KW-0812">Transmembrane</keyword>
<evidence type="ECO:0000256" key="1">
    <source>
        <dbReference type="SAM" id="Phobius"/>
    </source>
</evidence>
<dbReference type="InterPro" id="IPR001296">
    <property type="entry name" value="Glyco_trans_1"/>
</dbReference>
<dbReference type="Proteomes" id="UP000006556">
    <property type="component" value="Chromosome"/>
</dbReference>
<evidence type="ECO:0000259" key="2">
    <source>
        <dbReference type="Pfam" id="PF00534"/>
    </source>
</evidence>
<dbReference type="AlphaFoldDB" id="A5D5B4"/>
<dbReference type="Pfam" id="PF13439">
    <property type="entry name" value="Glyco_transf_4"/>
    <property type="match status" value="1"/>
</dbReference>
<dbReference type="InterPro" id="IPR028098">
    <property type="entry name" value="Glyco_trans_4-like_N"/>
</dbReference>
<proteinExistence type="predicted"/>
<protein>
    <submittedName>
        <fullName evidence="4">Glycosyltransferase</fullName>
    </submittedName>
</protein>
<dbReference type="CAZy" id="GT4">
    <property type="family name" value="Glycosyltransferase Family 4"/>
</dbReference>
<feature type="domain" description="Glycosyl transferase family 1" evidence="2">
    <location>
        <begin position="185"/>
        <end position="354"/>
    </location>
</feature>
<dbReference type="EMBL" id="AP009389">
    <property type="protein sequence ID" value="BAF58568.1"/>
    <property type="molecule type" value="Genomic_DNA"/>
</dbReference>
<keyword evidence="1" id="KW-0472">Membrane</keyword>
<dbReference type="eggNOG" id="COG0438">
    <property type="taxonomic scope" value="Bacteria"/>
</dbReference>
<dbReference type="STRING" id="370438.PTH_0387"/>
<dbReference type="PANTHER" id="PTHR12526">
    <property type="entry name" value="GLYCOSYLTRANSFERASE"/>
    <property type="match status" value="1"/>
</dbReference>
<evidence type="ECO:0000313" key="4">
    <source>
        <dbReference type="EMBL" id="BAF58568.1"/>
    </source>
</evidence>